<evidence type="ECO:0000256" key="1">
    <source>
        <dbReference type="SAM" id="MobiDB-lite"/>
    </source>
</evidence>
<evidence type="ECO:0000313" key="3">
    <source>
        <dbReference type="Proteomes" id="UP000664521"/>
    </source>
</evidence>
<gene>
    <name evidence="2" type="ORF">HETSPECPRED_009655</name>
</gene>
<reference evidence="2" key="1">
    <citation type="submission" date="2021-03" db="EMBL/GenBank/DDBJ databases">
        <authorList>
            <person name="Tagirdzhanova G."/>
        </authorList>
    </citation>
    <scope>NUCLEOTIDE SEQUENCE</scope>
</reference>
<dbReference type="EMBL" id="CAJPDS010000008">
    <property type="protein sequence ID" value="CAF9910216.1"/>
    <property type="molecule type" value="Genomic_DNA"/>
</dbReference>
<organism evidence="2 3">
    <name type="scientific">Heterodermia speciosa</name>
    <dbReference type="NCBI Taxonomy" id="116794"/>
    <lineage>
        <taxon>Eukaryota</taxon>
        <taxon>Fungi</taxon>
        <taxon>Dikarya</taxon>
        <taxon>Ascomycota</taxon>
        <taxon>Pezizomycotina</taxon>
        <taxon>Lecanoromycetes</taxon>
        <taxon>OSLEUM clade</taxon>
        <taxon>Lecanoromycetidae</taxon>
        <taxon>Caliciales</taxon>
        <taxon>Physciaceae</taxon>
        <taxon>Heterodermia</taxon>
    </lineage>
</organism>
<feature type="compositionally biased region" description="Polar residues" evidence="1">
    <location>
        <begin position="36"/>
        <end position="47"/>
    </location>
</feature>
<feature type="region of interest" description="Disordered" evidence="1">
    <location>
        <begin position="27"/>
        <end position="164"/>
    </location>
</feature>
<dbReference type="Proteomes" id="UP000664521">
    <property type="component" value="Unassembled WGS sequence"/>
</dbReference>
<evidence type="ECO:0000313" key="2">
    <source>
        <dbReference type="EMBL" id="CAF9910216.1"/>
    </source>
</evidence>
<name>A0A8H3EP57_9LECA</name>
<keyword evidence="3" id="KW-1185">Reference proteome</keyword>
<feature type="non-terminal residue" evidence="2">
    <location>
        <position position="1"/>
    </location>
</feature>
<proteinExistence type="predicted"/>
<dbReference type="OrthoDB" id="5402619at2759"/>
<protein>
    <submittedName>
        <fullName evidence="2">Uncharacterized protein</fullName>
    </submittedName>
</protein>
<feature type="compositionally biased region" description="Polar residues" evidence="1">
    <location>
        <begin position="80"/>
        <end position="109"/>
    </location>
</feature>
<comment type="caution">
    <text evidence="2">The sequence shown here is derived from an EMBL/GenBank/DDBJ whole genome shotgun (WGS) entry which is preliminary data.</text>
</comment>
<feature type="compositionally biased region" description="Basic and acidic residues" evidence="1">
    <location>
        <begin position="48"/>
        <end position="59"/>
    </location>
</feature>
<accession>A0A8H3EP57</accession>
<dbReference type="AlphaFoldDB" id="A0A8H3EP57"/>
<sequence length="326" mass="36435">NSNSYRSKMSSRGFWAWVPDFMSSKPVSALTDDRPSQINISHAQGKTDSYRPKYHDDLIRNGVLPPPRGSGSRIFRSTRRTSPNKGRATQVNSSNRVSKPTSKKTSPAGSTQRTRPSSRPRTERPGTRARYSASREPNGQFAKVRGEKPVSVKLSSPPPNAPKAPLADRLHEMDSLFSDLDVASTVMPAHHASLNHPISSPPLNAPKAPLADRLHDMDSMFSSMDVANTLLPAHRAPFKHYISSTPCTHHLCTVGHQHQEGLYLHEGKLAEQPHNYFGANNPPPWLWEVYKRVEASEASELDFVNLQYFIACHPPCFELCKEEIWE</sequence>
<feature type="compositionally biased region" description="Low complexity" evidence="1">
    <location>
        <begin position="110"/>
        <end position="119"/>
    </location>
</feature>